<comment type="caution">
    <text evidence="2">The sequence shown here is derived from an EMBL/GenBank/DDBJ whole genome shotgun (WGS) entry which is preliminary data.</text>
</comment>
<dbReference type="Proteomes" id="UP001365542">
    <property type="component" value="Unassembled WGS sequence"/>
</dbReference>
<gene>
    <name evidence="2" type="ORF">TWF694_009033</name>
</gene>
<protein>
    <submittedName>
        <fullName evidence="2">Uncharacterized protein</fullName>
    </submittedName>
</protein>
<feature type="transmembrane region" description="Helical" evidence="1">
    <location>
        <begin position="60"/>
        <end position="79"/>
    </location>
</feature>
<feature type="transmembrane region" description="Helical" evidence="1">
    <location>
        <begin position="35"/>
        <end position="54"/>
    </location>
</feature>
<keyword evidence="3" id="KW-1185">Reference proteome</keyword>
<keyword evidence="1" id="KW-1133">Transmembrane helix</keyword>
<evidence type="ECO:0000313" key="2">
    <source>
        <dbReference type="EMBL" id="KAK6540216.1"/>
    </source>
</evidence>
<keyword evidence="1" id="KW-0812">Transmembrane</keyword>
<accession>A0AAV9XF66</accession>
<evidence type="ECO:0000313" key="3">
    <source>
        <dbReference type="Proteomes" id="UP001365542"/>
    </source>
</evidence>
<sequence>MAPTVLYARIMGPTLIALSVSEARNWKIFTESTPAVVYLNGTILFACGITVVQSHNVWQLSRAALVTGVGWFCLGLGLLRMIFPDRVLASIQDGTAPKVSILGAVGFTGGLLCAVGYQMV</sequence>
<feature type="transmembrane region" description="Helical" evidence="1">
    <location>
        <begin position="99"/>
        <end position="119"/>
    </location>
</feature>
<name>A0AAV9XF66_9PEZI</name>
<dbReference type="EMBL" id="JAVHJO010000005">
    <property type="protein sequence ID" value="KAK6540216.1"/>
    <property type="molecule type" value="Genomic_DNA"/>
</dbReference>
<dbReference type="AlphaFoldDB" id="A0AAV9XF66"/>
<proteinExistence type="predicted"/>
<evidence type="ECO:0000256" key="1">
    <source>
        <dbReference type="SAM" id="Phobius"/>
    </source>
</evidence>
<organism evidence="2 3">
    <name type="scientific">Orbilia ellipsospora</name>
    <dbReference type="NCBI Taxonomy" id="2528407"/>
    <lineage>
        <taxon>Eukaryota</taxon>
        <taxon>Fungi</taxon>
        <taxon>Dikarya</taxon>
        <taxon>Ascomycota</taxon>
        <taxon>Pezizomycotina</taxon>
        <taxon>Orbiliomycetes</taxon>
        <taxon>Orbiliales</taxon>
        <taxon>Orbiliaceae</taxon>
        <taxon>Orbilia</taxon>
    </lineage>
</organism>
<reference evidence="2 3" key="1">
    <citation type="submission" date="2019-10" db="EMBL/GenBank/DDBJ databases">
        <authorList>
            <person name="Palmer J.M."/>
        </authorList>
    </citation>
    <scope>NUCLEOTIDE SEQUENCE [LARGE SCALE GENOMIC DNA]</scope>
    <source>
        <strain evidence="2 3">TWF694</strain>
    </source>
</reference>
<keyword evidence="1" id="KW-0472">Membrane</keyword>